<gene>
    <name evidence="7" type="ORF">KHLLAP_LOCUS11671</name>
</gene>
<evidence type="ECO:0000256" key="2">
    <source>
        <dbReference type="ARBA" id="ARBA00022723"/>
    </source>
</evidence>
<dbReference type="PROSITE" id="PS50048">
    <property type="entry name" value="ZN2_CY6_FUNGAL_2"/>
    <property type="match status" value="1"/>
</dbReference>
<dbReference type="Proteomes" id="UP001295740">
    <property type="component" value="Unassembled WGS sequence"/>
</dbReference>
<dbReference type="SUPFAM" id="SSF57701">
    <property type="entry name" value="Zn2/Cys6 DNA-binding domain"/>
    <property type="match status" value="1"/>
</dbReference>
<dbReference type="SMART" id="SM00066">
    <property type="entry name" value="GAL4"/>
    <property type="match status" value="1"/>
</dbReference>
<dbReference type="Pfam" id="PF00172">
    <property type="entry name" value="Zn_clus"/>
    <property type="match status" value="1"/>
</dbReference>
<keyword evidence="2" id="KW-0479">Metal-binding</keyword>
<dbReference type="GO" id="GO:0000981">
    <property type="term" value="F:DNA-binding transcription factor activity, RNA polymerase II-specific"/>
    <property type="evidence" value="ECO:0007669"/>
    <property type="project" value="InterPro"/>
</dbReference>
<dbReference type="EMBL" id="CAUWAG010000018">
    <property type="protein sequence ID" value="CAJ2511203.1"/>
    <property type="molecule type" value="Genomic_DNA"/>
</dbReference>
<evidence type="ECO:0000256" key="3">
    <source>
        <dbReference type="ARBA" id="ARBA00023015"/>
    </source>
</evidence>
<keyword evidence="8" id="KW-1185">Reference proteome</keyword>
<reference evidence="7" key="1">
    <citation type="submission" date="2023-10" db="EMBL/GenBank/DDBJ databases">
        <authorList>
            <person name="Hackl T."/>
        </authorList>
    </citation>
    <scope>NUCLEOTIDE SEQUENCE</scope>
</reference>
<dbReference type="CDD" id="cd12148">
    <property type="entry name" value="fungal_TF_MHR"/>
    <property type="match status" value="1"/>
</dbReference>
<sequence>MAANDARQPQVCVTCKSRKKKCDKVSPTCGYCTLKGLSCSYQDVADPHGRATAVADPEGTRRVTTRPTSDEAMISHVVGVPSASDRIPAEPTAMKTNLYLQVNRMIRSTGQFVDDVSARYFQSVHRFLPFISRARFHDNLITLGAAPAADFSIILLSICLITHNSVTRTTWPEAADEREIYVSARSLFAQLQAVLPPSVHLIQAGLLLAEYEYACGEADTAFTTIAGCARMAYAARIHSHSSAKVAQGPAYTTELEKEEAANTWWALVICERMIAFEVTVPEQPLVTLAPSEDARLPTEPEVLDRSDVLDRSSICNVVVSSLFTIEVGGFGRAAQAASLADRVIQAFSIADLRSRLVHLDALDSALQSFLTTVLSQCHGQWGIYCAAIALAIRTIFALHWHILDLPGEEIVNANYRSPEKWFSSSHASLQTASRMSVDIADYHESVPQMEVLPLNQR</sequence>
<dbReference type="Gene3D" id="4.10.240.10">
    <property type="entry name" value="Zn(2)-C6 fungal-type DNA-binding domain"/>
    <property type="match status" value="1"/>
</dbReference>
<comment type="subcellular location">
    <subcellularLocation>
        <location evidence="1">Nucleus</location>
    </subcellularLocation>
</comment>
<dbReference type="GO" id="GO:0008270">
    <property type="term" value="F:zinc ion binding"/>
    <property type="evidence" value="ECO:0007669"/>
    <property type="project" value="InterPro"/>
</dbReference>
<evidence type="ECO:0000313" key="8">
    <source>
        <dbReference type="Proteomes" id="UP001295740"/>
    </source>
</evidence>
<feature type="domain" description="Zn(2)-C6 fungal-type" evidence="6">
    <location>
        <begin position="11"/>
        <end position="41"/>
    </location>
</feature>
<dbReference type="Pfam" id="PF04082">
    <property type="entry name" value="Fungal_trans"/>
    <property type="match status" value="1"/>
</dbReference>
<name>A0AAI8VVH9_9PEZI</name>
<organism evidence="7 8">
    <name type="scientific">Anthostomella pinea</name>
    <dbReference type="NCBI Taxonomy" id="933095"/>
    <lineage>
        <taxon>Eukaryota</taxon>
        <taxon>Fungi</taxon>
        <taxon>Dikarya</taxon>
        <taxon>Ascomycota</taxon>
        <taxon>Pezizomycotina</taxon>
        <taxon>Sordariomycetes</taxon>
        <taxon>Xylariomycetidae</taxon>
        <taxon>Xylariales</taxon>
        <taxon>Xylariaceae</taxon>
        <taxon>Anthostomella</taxon>
    </lineage>
</organism>
<dbReference type="PANTHER" id="PTHR47338:SF20">
    <property type="entry name" value="ZN(II)2CYS6 TRANSCRIPTION FACTOR (EUROFUNG)"/>
    <property type="match status" value="1"/>
</dbReference>
<keyword evidence="3" id="KW-0805">Transcription regulation</keyword>
<accession>A0AAI8VVH9</accession>
<evidence type="ECO:0000259" key="6">
    <source>
        <dbReference type="PROSITE" id="PS50048"/>
    </source>
</evidence>
<dbReference type="InterPro" id="IPR050815">
    <property type="entry name" value="TF_fung"/>
</dbReference>
<evidence type="ECO:0000313" key="7">
    <source>
        <dbReference type="EMBL" id="CAJ2511203.1"/>
    </source>
</evidence>
<dbReference type="PANTHER" id="PTHR47338">
    <property type="entry name" value="ZN(II)2CYS6 TRANSCRIPTION FACTOR (EUROFUNG)-RELATED"/>
    <property type="match status" value="1"/>
</dbReference>
<dbReference type="CDD" id="cd00067">
    <property type="entry name" value="GAL4"/>
    <property type="match status" value="1"/>
</dbReference>
<proteinExistence type="predicted"/>
<dbReference type="GO" id="GO:0006351">
    <property type="term" value="P:DNA-templated transcription"/>
    <property type="evidence" value="ECO:0007669"/>
    <property type="project" value="InterPro"/>
</dbReference>
<evidence type="ECO:0000256" key="4">
    <source>
        <dbReference type="ARBA" id="ARBA00023163"/>
    </source>
</evidence>
<evidence type="ECO:0000256" key="5">
    <source>
        <dbReference type="ARBA" id="ARBA00023242"/>
    </source>
</evidence>
<keyword evidence="5" id="KW-0539">Nucleus</keyword>
<keyword evidence="4" id="KW-0804">Transcription</keyword>
<dbReference type="PROSITE" id="PS00463">
    <property type="entry name" value="ZN2_CY6_FUNGAL_1"/>
    <property type="match status" value="1"/>
</dbReference>
<dbReference type="AlphaFoldDB" id="A0AAI8VVH9"/>
<dbReference type="InterPro" id="IPR001138">
    <property type="entry name" value="Zn2Cys6_DnaBD"/>
</dbReference>
<comment type="caution">
    <text evidence="7">The sequence shown here is derived from an EMBL/GenBank/DDBJ whole genome shotgun (WGS) entry which is preliminary data.</text>
</comment>
<dbReference type="GO" id="GO:0005634">
    <property type="term" value="C:nucleus"/>
    <property type="evidence" value="ECO:0007669"/>
    <property type="project" value="UniProtKB-SubCell"/>
</dbReference>
<dbReference type="GO" id="GO:0003677">
    <property type="term" value="F:DNA binding"/>
    <property type="evidence" value="ECO:0007669"/>
    <property type="project" value="InterPro"/>
</dbReference>
<dbReference type="InterPro" id="IPR036864">
    <property type="entry name" value="Zn2-C6_fun-type_DNA-bd_sf"/>
</dbReference>
<protein>
    <submittedName>
        <fullName evidence="7">Uu.00g068280.m01.CDS01</fullName>
    </submittedName>
</protein>
<dbReference type="InterPro" id="IPR007219">
    <property type="entry name" value="XnlR_reg_dom"/>
</dbReference>
<evidence type="ECO:0000256" key="1">
    <source>
        <dbReference type="ARBA" id="ARBA00004123"/>
    </source>
</evidence>